<dbReference type="PANTHER" id="PTHR10434:SF11">
    <property type="entry name" value="1-ACYL-SN-GLYCEROL-3-PHOSPHATE ACYLTRANSFERASE"/>
    <property type="match status" value="1"/>
</dbReference>
<dbReference type="SUPFAM" id="SSF69593">
    <property type="entry name" value="Glycerol-3-phosphate (1)-acyltransferase"/>
    <property type="match status" value="1"/>
</dbReference>
<feature type="transmembrane region" description="Helical" evidence="4">
    <location>
        <begin position="12"/>
        <end position="34"/>
    </location>
</feature>
<comment type="caution">
    <text evidence="6">The sequence shown here is derived from an EMBL/GenBank/DDBJ whole genome shotgun (WGS) entry which is preliminary data.</text>
</comment>
<comment type="pathway">
    <text evidence="1">Lipid metabolism.</text>
</comment>
<dbReference type="EMBL" id="JAULBC010000004">
    <property type="protein sequence ID" value="MEX6688585.1"/>
    <property type="molecule type" value="Genomic_DNA"/>
</dbReference>
<evidence type="ECO:0000256" key="1">
    <source>
        <dbReference type="ARBA" id="ARBA00005189"/>
    </source>
</evidence>
<keyword evidence="2" id="KW-0808">Transferase</keyword>
<proteinExistence type="predicted"/>
<protein>
    <submittedName>
        <fullName evidence="6">Lysophospholipid acyltransferase family protein</fullName>
    </submittedName>
</protein>
<reference evidence="6 7" key="1">
    <citation type="submission" date="2023-07" db="EMBL/GenBank/DDBJ databases">
        <authorList>
            <person name="Lian W.-H."/>
        </authorList>
    </citation>
    <scope>NUCLEOTIDE SEQUENCE [LARGE SCALE GENOMIC DNA]</scope>
    <source>
        <strain evidence="6 7">SYSU DXS3180</strain>
    </source>
</reference>
<dbReference type="SMART" id="SM00563">
    <property type="entry name" value="PlsC"/>
    <property type="match status" value="1"/>
</dbReference>
<keyword evidence="4" id="KW-0812">Transmembrane</keyword>
<evidence type="ECO:0000313" key="7">
    <source>
        <dbReference type="Proteomes" id="UP001560573"/>
    </source>
</evidence>
<dbReference type="PANTHER" id="PTHR10434">
    <property type="entry name" value="1-ACYL-SN-GLYCEROL-3-PHOSPHATE ACYLTRANSFERASE"/>
    <property type="match status" value="1"/>
</dbReference>
<dbReference type="Pfam" id="PF01553">
    <property type="entry name" value="Acyltransferase"/>
    <property type="match status" value="1"/>
</dbReference>
<keyword evidence="7" id="KW-1185">Reference proteome</keyword>
<organism evidence="6 7">
    <name type="scientific">Danxiaibacter flavus</name>
    <dbReference type="NCBI Taxonomy" id="3049108"/>
    <lineage>
        <taxon>Bacteria</taxon>
        <taxon>Pseudomonadati</taxon>
        <taxon>Bacteroidota</taxon>
        <taxon>Chitinophagia</taxon>
        <taxon>Chitinophagales</taxon>
        <taxon>Chitinophagaceae</taxon>
        <taxon>Danxiaibacter</taxon>
    </lineage>
</organism>
<accession>A0ABV3ZGF1</accession>
<evidence type="ECO:0000256" key="2">
    <source>
        <dbReference type="ARBA" id="ARBA00022679"/>
    </source>
</evidence>
<dbReference type="GO" id="GO:0016746">
    <property type="term" value="F:acyltransferase activity"/>
    <property type="evidence" value="ECO:0007669"/>
    <property type="project" value="UniProtKB-KW"/>
</dbReference>
<keyword evidence="4" id="KW-0472">Membrane</keyword>
<evidence type="ECO:0000256" key="3">
    <source>
        <dbReference type="ARBA" id="ARBA00023315"/>
    </source>
</evidence>
<evidence type="ECO:0000259" key="5">
    <source>
        <dbReference type="SMART" id="SM00563"/>
    </source>
</evidence>
<keyword evidence="3 6" id="KW-0012">Acyltransferase</keyword>
<keyword evidence="4" id="KW-1133">Transmembrane helix</keyword>
<sequence length="250" mass="27869">MKKILGYILTPIFYIVFGLLLCVFHVLQVIALRIFGRTAHKKIVDVLNFCLLYSLCILGTHISVRYKVTLPVDKPIIFIANHQSMYDVPGIIWFLRNNYPKFVSKIELIKGIPSISYNLRHSGAALINRKDSRQAITEISNLGKLINANNYSAVIFPEGTRSKDGTIKRFAAGGITTLLKKAPDALVVPIAINDIWKLNRWGKFPMSVGERISWTVLPAIETNGKEREAVAAEAEDAIRAALSANSMPFS</sequence>
<dbReference type="InterPro" id="IPR002123">
    <property type="entry name" value="Plipid/glycerol_acylTrfase"/>
</dbReference>
<gene>
    <name evidence="6" type="ORF">QTN47_13815</name>
</gene>
<evidence type="ECO:0000313" key="6">
    <source>
        <dbReference type="EMBL" id="MEX6688585.1"/>
    </source>
</evidence>
<name>A0ABV3ZGF1_9BACT</name>
<dbReference type="RefSeq" id="WP_369329994.1">
    <property type="nucleotide sequence ID" value="NZ_JAULBC010000004.1"/>
</dbReference>
<dbReference type="Proteomes" id="UP001560573">
    <property type="component" value="Unassembled WGS sequence"/>
</dbReference>
<evidence type="ECO:0000256" key="4">
    <source>
        <dbReference type="SAM" id="Phobius"/>
    </source>
</evidence>
<dbReference type="CDD" id="cd07989">
    <property type="entry name" value="LPLAT_AGPAT-like"/>
    <property type="match status" value="1"/>
</dbReference>
<feature type="domain" description="Phospholipid/glycerol acyltransferase" evidence="5">
    <location>
        <begin position="76"/>
        <end position="195"/>
    </location>
</feature>